<accession>A0A6V7VCQ1</accession>
<evidence type="ECO:0000313" key="2">
    <source>
        <dbReference type="Proteomes" id="UP000580250"/>
    </source>
</evidence>
<dbReference type="EMBL" id="CAJEWN010000203">
    <property type="protein sequence ID" value="CAD2172622.1"/>
    <property type="molecule type" value="Genomic_DNA"/>
</dbReference>
<comment type="caution">
    <text evidence="1">The sequence shown here is derived from an EMBL/GenBank/DDBJ whole genome shotgun (WGS) entry which is preliminary data.</text>
</comment>
<evidence type="ECO:0000313" key="1">
    <source>
        <dbReference type="EMBL" id="CAD2172622.1"/>
    </source>
</evidence>
<proteinExistence type="predicted"/>
<gene>
    <name evidence="1" type="ORF">MENT_LOCUS24184</name>
</gene>
<organism evidence="1 2">
    <name type="scientific">Meloidogyne enterolobii</name>
    <name type="common">Root-knot nematode worm</name>
    <name type="synonym">Meloidogyne mayaguensis</name>
    <dbReference type="NCBI Taxonomy" id="390850"/>
    <lineage>
        <taxon>Eukaryota</taxon>
        <taxon>Metazoa</taxon>
        <taxon>Ecdysozoa</taxon>
        <taxon>Nematoda</taxon>
        <taxon>Chromadorea</taxon>
        <taxon>Rhabditida</taxon>
        <taxon>Tylenchina</taxon>
        <taxon>Tylenchomorpha</taxon>
        <taxon>Tylenchoidea</taxon>
        <taxon>Meloidogynidae</taxon>
        <taxon>Meloidogyninae</taxon>
        <taxon>Meloidogyne</taxon>
    </lineage>
</organism>
<protein>
    <submittedName>
        <fullName evidence="1">Uncharacterized protein</fullName>
    </submittedName>
</protein>
<reference evidence="1 2" key="1">
    <citation type="submission" date="2020-08" db="EMBL/GenBank/DDBJ databases">
        <authorList>
            <person name="Koutsovoulos G."/>
            <person name="Danchin GJ E."/>
        </authorList>
    </citation>
    <scope>NUCLEOTIDE SEQUENCE [LARGE SCALE GENOMIC DNA]</scope>
</reference>
<sequence>MKEKASGLIEKIDSDVSNSILKILKKQGNEGEMTKDEIEKIFKLFEDMGFDEKQKNALGSIKTIFEVFLDNAKKE</sequence>
<dbReference type="AlphaFoldDB" id="A0A6V7VCQ1"/>
<name>A0A6V7VCQ1_MELEN</name>
<dbReference type="Proteomes" id="UP000580250">
    <property type="component" value="Unassembled WGS sequence"/>
</dbReference>